<proteinExistence type="predicted"/>
<keyword evidence="1" id="KW-1133">Transmembrane helix</keyword>
<organism evidence="2 3">
    <name type="scientific">Candidatus Colwellbacteria bacterium GWA2_46_10</name>
    <dbReference type="NCBI Taxonomy" id="1797684"/>
    <lineage>
        <taxon>Bacteria</taxon>
        <taxon>Candidatus Colwelliibacteriota</taxon>
    </lineage>
</organism>
<reference evidence="2 3" key="1">
    <citation type="journal article" date="2016" name="Nat. Commun.">
        <title>Thousands of microbial genomes shed light on interconnected biogeochemical processes in an aquifer system.</title>
        <authorList>
            <person name="Anantharaman K."/>
            <person name="Brown C.T."/>
            <person name="Hug L.A."/>
            <person name="Sharon I."/>
            <person name="Castelle C.J."/>
            <person name="Probst A.J."/>
            <person name="Thomas B.C."/>
            <person name="Singh A."/>
            <person name="Wilkins M.J."/>
            <person name="Karaoz U."/>
            <person name="Brodie E.L."/>
            <person name="Williams K.H."/>
            <person name="Hubbard S.S."/>
            <person name="Banfield J.F."/>
        </authorList>
    </citation>
    <scope>NUCLEOTIDE SEQUENCE [LARGE SCALE GENOMIC DNA]</scope>
</reference>
<keyword evidence="1" id="KW-0812">Transmembrane</keyword>
<feature type="transmembrane region" description="Helical" evidence="1">
    <location>
        <begin position="15"/>
        <end position="35"/>
    </location>
</feature>
<feature type="transmembrane region" description="Helical" evidence="1">
    <location>
        <begin position="41"/>
        <end position="60"/>
    </location>
</feature>
<keyword evidence="1" id="KW-0472">Membrane</keyword>
<dbReference type="AlphaFoldDB" id="A0A1G1YZD8"/>
<name>A0A1G1YZD8_9BACT</name>
<evidence type="ECO:0000313" key="2">
    <source>
        <dbReference type="EMBL" id="OGY56767.1"/>
    </source>
</evidence>
<evidence type="ECO:0000256" key="1">
    <source>
        <dbReference type="SAM" id="Phobius"/>
    </source>
</evidence>
<sequence length="92" mass="10051">MWKEVVKWSKGKSQYVSIGLFFLWGILMSTLSGGIGTIWTIPILLLTHTVSGLGIYFGFLKDSSGKIGVLGIILNLLGMIYNLSIDMLSALL</sequence>
<accession>A0A1G1YZD8</accession>
<dbReference type="EMBL" id="MHIS01000008">
    <property type="protein sequence ID" value="OGY56767.1"/>
    <property type="molecule type" value="Genomic_DNA"/>
</dbReference>
<comment type="caution">
    <text evidence="2">The sequence shown here is derived from an EMBL/GenBank/DDBJ whole genome shotgun (WGS) entry which is preliminary data.</text>
</comment>
<gene>
    <name evidence="2" type="ORF">A2119_01870</name>
</gene>
<evidence type="ECO:0000313" key="3">
    <source>
        <dbReference type="Proteomes" id="UP000178179"/>
    </source>
</evidence>
<dbReference type="Proteomes" id="UP000178179">
    <property type="component" value="Unassembled WGS sequence"/>
</dbReference>
<feature type="transmembrane region" description="Helical" evidence="1">
    <location>
        <begin position="67"/>
        <end position="85"/>
    </location>
</feature>
<protein>
    <submittedName>
        <fullName evidence="2">Uncharacterized protein</fullName>
    </submittedName>
</protein>